<sequence>MSEIADRLVFICILRIVYHFPGNVFLFFQLSDDAFAVIERSHEDLACLSIRTISASFSSTVVSRVDTSDFRSPLEFHSMT</sequence>
<comment type="caution">
    <text evidence="1">The sequence shown here is derived from an EMBL/GenBank/DDBJ whole genome shotgun (WGS) entry which is preliminary data.</text>
</comment>
<dbReference type="EMBL" id="LAXJ01000002">
    <property type="protein sequence ID" value="KRS14327.1"/>
    <property type="molecule type" value="Genomic_DNA"/>
</dbReference>
<evidence type="ECO:0000313" key="1">
    <source>
        <dbReference type="EMBL" id="KRS14327.1"/>
    </source>
</evidence>
<name>A0A0T5NZK9_9RHOB</name>
<organism evidence="1 2">
    <name type="scientific">Roseovarius atlanticus</name>
    <dbReference type="NCBI Taxonomy" id="1641875"/>
    <lineage>
        <taxon>Bacteria</taxon>
        <taxon>Pseudomonadati</taxon>
        <taxon>Pseudomonadota</taxon>
        <taxon>Alphaproteobacteria</taxon>
        <taxon>Rhodobacterales</taxon>
        <taxon>Roseobacteraceae</taxon>
        <taxon>Roseovarius</taxon>
    </lineage>
</organism>
<protein>
    <submittedName>
        <fullName evidence="1">Uncharacterized protein</fullName>
    </submittedName>
</protein>
<accession>A0A0T5NZK9</accession>
<keyword evidence="2" id="KW-1185">Reference proteome</keyword>
<dbReference type="AlphaFoldDB" id="A0A0T5NZK9"/>
<reference evidence="1 2" key="1">
    <citation type="submission" date="2015-04" db="EMBL/GenBank/DDBJ databases">
        <title>The draft genome sequence of Roseovarius sp.R12b.</title>
        <authorList>
            <person name="Li G."/>
            <person name="Lai Q."/>
            <person name="Shao Z."/>
            <person name="Yan P."/>
        </authorList>
    </citation>
    <scope>NUCLEOTIDE SEQUENCE [LARGE SCALE GENOMIC DNA]</scope>
    <source>
        <strain evidence="1 2">R12B</strain>
    </source>
</reference>
<dbReference type="Proteomes" id="UP000051295">
    <property type="component" value="Unassembled WGS sequence"/>
</dbReference>
<proteinExistence type="predicted"/>
<gene>
    <name evidence="1" type="ORF">XM53_00925</name>
</gene>
<dbReference type="PATRIC" id="fig|1641875.4.peg.1272"/>
<evidence type="ECO:0000313" key="2">
    <source>
        <dbReference type="Proteomes" id="UP000051295"/>
    </source>
</evidence>